<dbReference type="EMBL" id="CP060007">
    <property type="protein sequence ID" value="QNA45282.1"/>
    <property type="molecule type" value="Genomic_DNA"/>
</dbReference>
<dbReference type="PANTHER" id="PTHR24421">
    <property type="entry name" value="NITRATE/NITRITE SENSOR PROTEIN NARX-RELATED"/>
    <property type="match status" value="1"/>
</dbReference>
<keyword evidence="5" id="KW-0547">Nucleotide-binding</keyword>
<dbReference type="Gene3D" id="3.30.450.20">
    <property type="entry name" value="PAS domain"/>
    <property type="match status" value="2"/>
</dbReference>
<dbReference type="SMART" id="SM00448">
    <property type="entry name" value="REC"/>
    <property type="match status" value="1"/>
</dbReference>
<dbReference type="SUPFAM" id="SSF52172">
    <property type="entry name" value="CheY-like"/>
    <property type="match status" value="1"/>
</dbReference>
<dbReference type="CDD" id="cd16917">
    <property type="entry name" value="HATPase_UhpB-NarQ-NarX-like"/>
    <property type="match status" value="1"/>
</dbReference>
<dbReference type="InterPro" id="IPR035965">
    <property type="entry name" value="PAS-like_dom_sf"/>
</dbReference>
<dbReference type="KEGG" id="lacs:H4075_03505"/>
<feature type="coiled-coil region" evidence="10">
    <location>
        <begin position="377"/>
        <end position="415"/>
    </location>
</feature>
<dbReference type="CDD" id="cd00130">
    <property type="entry name" value="PAS"/>
    <property type="match status" value="2"/>
</dbReference>
<keyword evidence="8" id="KW-0902">Two-component regulatory system</keyword>
<dbReference type="GO" id="GO:0046983">
    <property type="term" value="F:protein dimerization activity"/>
    <property type="evidence" value="ECO:0007669"/>
    <property type="project" value="InterPro"/>
</dbReference>
<evidence type="ECO:0000259" key="11">
    <source>
        <dbReference type="PROSITE" id="PS50109"/>
    </source>
</evidence>
<evidence type="ECO:0000256" key="7">
    <source>
        <dbReference type="ARBA" id="ARBA00022840"/>
    </source>
</evidence>
<dbReference type="NCBIfam" id="TIGR00229">
    <property type="entry name" value="sensory_box"/>
    <property type="match status" value="2"/>
</dbReference>
<feature type="domain" description="Response regulatory" evidence="12">
    <location>
        <begin position="7"/>
        <end position="124"/>
    </location>
</feature>
<feature type="modified residue" description="4-aspartylphosphate" evidence="9">
    <location>
        <position position="59"/>
    </location>
</feature>
<proteinExistence type="predicted"/>
<dbReference type="InterPro" id="IPR011712">
    <property type="entry name" value="Sig_transdc_His_kin_sub3_dim/P"/>
</dbReference>
<evidence type="ECO:0000256" key="3">
    <source>
        <dbReference type="ARBA" id="ARBA00022553"/>
    </source>
</evidence>
<keyword evidence="3 9" id="KW-0597">Phosphoprotein</keyword>
<dbReference type="CDD" id="cd00156">
    <property type="entry name" value="REC"/>
    <property type="match status" value="1"/>
</dbReference>
<dbReference type="InterPro" id="IPR001610">
    <property type="entry name" value="PAC"/>
</dbReference>
<dbReference type="PROSITE" id="PS50109">
    <property type="entry name" value="HIS_KIN"/>
    <property type="match status" value="1"/>
</dbReference>
<dbReference type="EC" id="2.7.13.3" evidence="2"/>
<dbReference type="InterPro" id="IPR005467">
    <property type="entry name" value="His_kinase_dom"/>
</dbReference>
<dbReference type="Gene3D" id="3.30.565.10">
    <property type="entry name" value="Histidine kinase-like ATPase, C-terminal domain"/>
    <property type="match status" value="1"/>
</dbReference>
<dbReference type="AlphaFoldDB" id="A0A7G5XIH9"/>
<evidence type="ECO:0000259" key="12">
    <source>
        <dbReference type="PROSITE" id="PS50110"/>
    </source>
</evidence>
<evidence type="ECO:0000313" key="16">
    <source>
        <dbReference type="Proteomes" id="UP000515344"/>
    </source>
</evidence>
<dbReference type="Gene3D" id="3.40.50.2300">
    <property type="match status" value="1"/>
</dbReference>
<dbReference type="InterPro" id="IPR000700">
    <property type="entry name" value="PAS-assoc_C"/>
</dbReference>
<keyword evidence="7" id="KW-0067">ATP-binding</keyword>
<dbReference type="Gene3D" id="2.10.70.100">
    <property type="match status" value="1"/>
</dbReference>
<feature type="domain" description="Histidine kinase" evidence="11">
    <location>
        <begin position="416"/>
        <end position="607"/>
    </location>
</feature>
<dbReference type="PROSITE" id="PS50112">
    <property type="entry name" value="PAS"/>
    <property type="match status" value="1"/>
</dbReference>
<sequence>MKNNNLHVLVVDDNPGDQFLISELLGETYLQISAIEKAVSVRDAVTLLQQKPVDIVLLDLSLPDAQGIDTFLQVNKYAKNIPVVILSGLNDLNTATDAISLGAQDFLMKGEFNEKLLEKTILYSIERKKTLLELRFSNERYEFVSKATNDLVWDWDVLNNKVHRNEEQFVKILKLPAELRNENNDFWNSRIHPDEGDLKDKILGNLERDKSATHFEEEYRFLRGDGEYIYVIDKGYAVRNEQGQVIRIIGSLQDITESKKAEAQLRESEEKYRLFFNSIPASVFIWSLDDYNILEVNETATENYGYSRQDFLKMSMLDIRREEDRKNFTSFAKEAKNECFTSTSRLWKHINNEGEEMYMQIVSNKIEYNNRSAIMAIASNVTEKIKLERKLEEEKQKMEQEITRAVIIAQEKEREEIGRELHDNVNQILASSRLYLGLVKDKGVEYKSFIEESDVLIHTAIQEIRHLSHALIPPAMQDADLEKSINSLINIVQEGSGIIVSKEVSIIDKSIMSEQLKLTIYRILQEQVNNILKYAKASTMEIQLLQCNEKILLRVRDNGIGFDPEQKTDGVGLMNIRTRAALQKGDVKMITSPGNGCELFVEFNLSCQ</sequence>
<evidence type="ECO:0000256" key="5">
    <source>
        <dbReference type="ARBA" id="ARBA00022741"/>
    </source>
</evidence>
<dbReference type="InterPro" id="IPR050482">
    <property type="entry name" value="Sensor_HK_TwoCompSys"/>
</dbReference>
<feature type="domain" description="PAS" evidence="13">
    <location>
        <begin position="268"/>
        <end position="339"/>
    </location>
</feature>
<dbReference type="Pfam" id="PF07730">
    <property type="entry name" value="HisKA_3"/>
    <property type="match status" value="1"/>
</dbReference>
<dbReference type="InterPro" id="IPR036890">
    <property type="entry name" value="HATPase_C_sf"/>
</dbReference>
<organism evidence="15 16">
    <name type="scientific">Lacibacter sediminis</name>
    <dbReference type="NCBI Taxonomy" id="2760713"/>
    <lineage>
        <taxon>Bacteria</taxon>
        <taxon>Pseudomonadati</taxon>
        <taxon>Bacteroidota</taxon>
        <taxon>Chitinophagia</taxon>
        <taxon>Chitinophagales</taxon>
        <taxon>Chitinophagaceae</taxon>
        <taxon>Lacibacter</taxon>
    </lineage>
</organism>
<dbReference type="SMART" id="SM00091">
    <property type="entry name" value="PAS"/>
    <property type="match status" value="2"/>
</dbReference>
<dbReference type="PROSITE" id="PS50113">
    <property type="entry name" value="PAC"/>
    <property type="match status" value="1"/>
</dbReference>
<dbReference type="PROSITE" id="PS50110">
    <property type="entry name" value="RESPONSE_REGULATORY"/>
    <property type="match status" value="1"/>
</dbReference>
<dbReference type="InterPro" id="IPR013655">
    <property type="entry name" value="PAS_fold_3"/>
</dbReference>
<dbReference type="SUPFAM" id="SSF55785">
    <property type="entry name" value="PYP-like sensor domain (PAS domain)"/>
    <property type="match status" value="2"/>
</dbReference>
<name>A0A7G5XIH9_9BACT</name>
<dbReference type="InterPro" id="IPR001789">
    <property type="entry name" value="Sig_transdc_resp-reg_receiver"/>
</dbReference>
<evidence type="ECO:0000313" key="15">
    <source>
        <dbReference type="EMBL" id="QNA45282.1"/>
    </source>
</evidence>
<reference evidence="16" key="1">
    <citation type="submission" date="2020-08" db="EMBL/GenBank/DDBJ databases">
        <title>Lacibacter sp. S13-6-6 genome sequencing.</title>
        <authorList>
            <person name="Jin L."/>
        </authorList>
    </citation>
    <scope>NUCLEOTIDE SEQUENCE [LARGE SCALE GENOMIC DNA]</scope>
    <source>
        <strain evidence="16">S13-6-6</strain>
    </source>
</reference>
<dbReference type="SMART" id="SM00086">
    <property type="entry name" value="PAC"/>
    <property type="match status" value="1"/>
</dbReference>
<evidence type="ECO:0000256" key="9">
    <source>
        <dbReference type="PROSITE-ProRule" id="PRU00169"/>
    </source>
</evidence>
<dbReference type="Pfam" id="PF13426">
    <property type="entry name" value="PAS_9"/>
    <property type="match status" value="1"/>
</dbReference>
<dbReference type="Gene3D" id="1.20.5.1930">
    <property type="match status" value="1"/>
</dbReference>
<protein>
    <recommendedName>
        <fullName evidence="2">histidine kinase</fullName>
        <ecNumber evidence="2">2.7.13.3</ecNumber>
    </recommendedName>
</protein>
<evidence type="ECO:0000256" key="10">
    <source>
        <dbReference type="SAM" id="Coils"/>
    </source>
</evidence>
<evidence type="ECO:0000256" key="4">
    <source>
        <dbReference type="ARBA" id="ARBA00022679"/>
    </source>
</evidence>
<dbReference type="SUPFAM" id="SSF55874">
    <property type="entry name" value="ATPase domain of HSP90 chaperone/DNA topoisomerase II/histidine kinase"/>
    <property type="match status" value="1"/>
</dbReference>
<dbReference type="GO" id="GO:0016020">
    <property type="term" value="C:membrane"/>
    <property type="evidence" value="ECO:0007669"/>
    <property type="project" value="InterPro"/>
</dbReference>
<dbReference type="Pfam" id="PF02518">
    <property type="entry name" value="HATPase_c"/>
    <property type="match status" value="1"/>
</dbReference>
<dbReference type="PANTHER" id="PTHR24421:SF10">
    <property type="entry name" value="NITRATE_NITRITE SENSOR PROTEIN NARQ"/>
    <property type="match status" value="1"/>
</dbReference>
<dbReference type="InterPro" id="IPR011006">
    <property type="entry name" value="CheY-like_superfamily"/>
</dbReference>
<comment type="catalytic activity">
    <reaction evidence="1">
        <text>ATP + protein L-histidine = ADP + protein N-phospho-L-histidine.</text>
        <dbReference type="EC" id="2.7.13.3"/>
    </reaction>
</comment>
<dbReference type="GO" id="GO:0000155">
    <property type="term" value="F:phosphorelay sensor kinase activity"/>
    <property type="evidence" value="ECO:0007669"/>
    <property type="project" value="InterPro"/>
</dbReference>
<accession>A0A7G5XIH9</accession>
<keyword evidence="16" id="KW-1185">Reference proteome</keyword>
<evidence type="ECO:0000256" key="6">
    <source>
        <dbReference type="ARBA" id="ARBA00022777"/>
    </source>
</evidence>
<feature type="domain" description="PAC" evidence="14">
    <location>
        <begin position="215"/>
        <end position="267"/>
    </location>
</feature>
<keyword evidence="6" id="KW-0418">Kinase</keyword>
<dbReference type="InterPro" id="IPR003594">
    <property type="entry name" value="HATPase_dom"/>
</dbReference>
<keyword evidence="10" id="KW-0175">Coiled coil</keyword>
<evidence type="ECO:0000256" key="1">
    <source>
        <dbReference type="ARBA" id="ARBA00000085"/>
    </source>
</evidence>
<keyword evidence="4" id="KW-0808">Transferase</keyword>
<dbReference type="GO" id="GO:0005524">
    <property type="term" value="F:ATP binding"/>
    <property type="evidence" value="ECO:0007669"/>
    <property type="project" value="UniProtKB-KW"/>
</dbReference>
<gene>
    <name evidence="15" type="ORF">H4075_03505</name>
</gene>
<evidence type="ECO:0000256" key="8">
    <source>
        <dbReference type="ARBA" id="ARBA00023012"/>
    </source>
</evidence>
<dbReference type="Pfam" id="PF00072">
    <property type="entry name" value="Response_reg"/>
    <property type="match status" value="1"/>
</dbReference>
<dbReference type="Pfam" id="PF08447">
    <property type="entry name" value="PAS_3"/>
    <property type="match status" value="1"/>
</dbReference>
<evidence type="ECO:0000256" key="2">
    <source>
        <dbReference type="ARBA" id="ARBA00012438"/>
    </source>
</evidence>
<evidence type="ECO:0000259" key="13">
    <source>
        <dbReference type="PROSITE" id="PS50112"/>
    </source>
</evidence>
<dbReference type="Proteomes" id="UP000515344">
    <property type="component" value="Chromosome"/>
</dbReference>
<dbReference type="InterPro" id="IPR000014">
    <property type="entry name" value="PAS"/>
</dbReference>
<evidence type="ECO:0000259" key="14">
    <source>
        <dbReference type="PROSITE" id="PS50113"/>
    </source>
</evidence>